<dbReference type="Proteomes" id="UP001434883">
    <property type="component" value="Unassembled WGS sequence"/>
</dbReference>
<comment type="caution">
    <text evidence="1">The sequence shown here is derived from an EMBL/GenBank/DDBJ whole genome shotgun (WGS) entry which is preliminary data.</text>
</comment>
<accession>A0ABV0S8T4</accession>
<proteinExistence type="predicted"/>
<name>A0ABV0S8T4_9TELE</name>
<reference evidence="1 2" key="1">
    <citation type="submission" date="2021-06" db="EMBL/GenBank/DDBJ databases">
        <authorList>
            <person name="Palmer J.M."/>
        </authorList>
    </citation>
    <scope>NUCLEOTIDE SEQUENCE [LARGE SCALE GENOMIC DNA]</scope>
    <source>
        <strain evidence="1 2">XC_2019</strain>
        <tissue evidence="1">Muscle</tissue>
    </source>
</reference>
<evidence type="ECO:0000313" key="1">
    <source>
        <dbReference type="EMBL" id="MEQ2216811.1"/>
    </source>
</evidence>
<keyword evidence="2" id="KW-1185">Reference proteome</keyword>
<sequence length="107" mass="12503">MQCMGQRIQSFAILCPMHCCGRDLNSQSVIFYTASSIVGPAVYGQETGYTLDRSPVHRRATKQYYHYTYTYNFLHFMQIYSTDQKFGHLLIRRVVFIFMTMNIVASH</sequence>
<gene>
    <name evidence="1" type="ORF">XENOCAPTIV_022718</name>
</gene>
<dbReference type="EMBL" id="JAHRIN010072317">
    <property type="protein sequence ID" value="MEQ2216811.1"/>
    <property type="molecule type" value="Genomic_DNA"/>
</dbReference>
<protein>
    <submittedName>
        <fullName evidence="1">Uncharacterized protein</fullName>
    </submittedName>
</protein>
<organism evidence="1 2">
    <name type="scientific">Xenoophorus captivus</name>
    <dbReference type="NCBI Taxonomy" id="1517983"/>
    <lineage>
        <taxon>Eukaryota</taxon>
        <taxon>Metazoa</taxon>
        <taxon>Chordata</taxon>
        <taxon>Craniata</taxon>
        <taxon>Vertebrata</taxon>
        <taxon>Euteleostomi</taxon>
        <taxon>Actinopterygii</taxon>
        <taxon>Neopterygii</taxon>
        <taxon>Teleostei</taxon>
        <taxon>Neoteleostei</taxon>
        <taxon>Acanthomorphata</taxon>
        <taxon>Ovalentaria</taxon>
        <taxon>Atherinomorphae</taxon>
        <taxon>Cyprinodontiformes</taxon>
        <taxon>Goodeidae</taxon>
        <taxon>Xenoophorus</taxon>
    </lineage>
</organism>
<evidence type="ECO:0000313" key="2">
    <source>
        <dbReference type="Proteomes" id="UP001434883"/>
    </source>
</evidence>